<evidence type="ECO:0000313" key="10">
    <source>
        <dbReference type="Proteomes" id="UP000030905"/>
    </source>
</evidence>
<dbReference type="Proteomes" id="UP000030905">
    <property type="component" value="Chromosome"/>
</dbReference>
<keyword evidence="10" id="KW-1185">Reference proteome</keyword>
<dbReference type="KEGG" id="cpae:CPAST_c09880"/>
<accession>A0A0H3J543</accession>
<dbReference type="GO" id="GO:0046872">
    <property type="term" value="F:metal ion binding"/>
    <property type="evidence" value="ECO:0007669"/>
    <property type="project" value="UniProtKB-KW"/>
</dbReference>
<protein>
    <submittedName>
        <fullName evidence="8">Beta-lactamase domain protein</fullName>
    </submittedName>
    <submittedName>
        <fullName evidence="7">Beta-lactamase domain-containing protein</fullName>
    </submittedName>
</protein>
<dbReference type="Gene3D" id="3.60.15.10">
    <property type="entry name" value="Ribonuclease Z/Hydroxyacylglutathione hydrolase-like"/>
    <property type="match status" value="1"/>
</dbReference>
<dbReference type="Proteomes" id="UP000028042">
    <property type="component" value="Unassembled WGS sequence"/>
</dbReference>
<dbReference type="KEGG" id="cpat:CLPA_c09880"/>
<keyword evidence="5" id="KW-0862">Zinc</keyword>
<evidence type="ECO:0000256" key="5">
    <source>
        <dbReference type="ARBA" id="ARBA00022833"/>
    </source>
</evidence>
<dbReference type="GO" id="GO:0016787">
    <property type="term" value="F:hydrolase activity"/>
    <property type="evidence" value="ECO:0007669"/>
    <property type="project" value="UniProtKB-KW"/>
</dbReference>
<evidence type="ECO:0000256" key="2">
    <source>
        <dbReference type="ARBA" id="ARBA00007749"/>
    </source>
</evidence>
<evidence type="ECO:0000313" key="9">
    <source>
        <dbReference type="Proteomes" id="UP000028042"/>
    </source>
</evidence>
<proteinExistence type="inferred from homology"/>
<organism evidence="7 10">
    <name type="scientific">Clostridium pasteurianum DSM 525 = ATCC 6013</name>
    <dbReference type="NCBI Taxonomy" id="1262449"/>
    <lineage>
        <taxon>Bacteria</taxon>
        <taxon>Bacillati</taxon>
        <taxon>Bacillota</taxon>
        <taxon>Clostridia</taxon>
        <taxon>Eubacteriales</taxon>
        <taxon>Clostridiaceae</taxon>
        <taxon>Clostridium</taxon>
    </lineage>
</organism>
<gene>
    <name evidence="7" type="ORF">CLPA_c09880</name>
    <name evidence="8" type="ORF">CP6013_02164</name>
</gene>
<dbReference type="EMBL" id="JPGY02000001">
    <property type="protein sequence ID" value="KRU12916.1"/>
    <property type="molecule type" value="Genomic_DNA"/>
</dbReference>
<sequence>MKSMNNVSYYKINKSKFMNWEAASKHPTAIEIETLNTGEIISKISGLLNLKNKNASKLKDGTAVVPVLAHIVRHEKYGDYLIDTGFDSSFSNEVGGNFKGLLKKVYFKNRYIQEKSEEGIEVQLKKRGINLKGVFLTHIHEHAAGVPSLPSGIPYIYGDGECETSFFPLVYSNFFENKTNLQKIDFSSAQDMPMLGKCADIFGDGSFWAVSTPGHTKGHTSYLVNGIKRKILITGDVCITKKGFELNVETGKFSSDIEEGRKSFFTIREFIKEYPSVNVVFGHETDEFKIEYK</sequence>
<dbReference type="SMART" id="SM00849">
    <property type="entry name" value="Lactamase_B"/>
    <property type="match status" value="1"/>
</dbReference>
<keyword evidence="3" id="KW-0479">Metal-binding</keyword>
<dbReference type="AlphaFoldDB" id="A0A0H3J543"/>
<evidence type="ECO:0000313" key="8">
    <source>
        <dbReference type="EMBL" id="KRU12916.1"/>
    </source>
</evidence>
<dbReference type="InterPro" id="IPR001279">
    <property type="entry name" value="Metallo-B-lactamas"/>
</dbReference>
<comment type="similarity">
    <text evidence="2">Belongs to the metallo-beta-lactamase superfamily.</text>
</comment>
<dbReference type="eggNOG" id="COG0491">
    <property type="taxonomic scope" value="Bacteria"/>
</dbReference>
<dbReference type="PATRIC" id="fig|1262449.3.peg.1980"/>
<reference evidence="7 10" key="1">
    <citation type="journal article" date="2015" name="Genome Announc.">
        <title>Complete Genome Sequence of the Nitrogen-Fixing and Solvent-Producing Clostridium pasteurianum DSM 525.</title>
        <authorList>
            <person name="Poehlein A."/>
            <person name="Grosse-Honebrink A."/>
            <person name="Zhang Y."/>
            <person name="Minton N.P."/>
            <person name="Daniel R."/>
        </authorList>
    </citation>
    <scope>NUCLEOTIDE SEQUENCE [LARGE SCALE GENOMIC DNA]</scope>
    <source>
        <strain evidence="7">DSM 525</strain>
        <strain evidence="10">DSM 525 / ATCC 6013</strain>
    </source>
</reference>
<name>A0A0H3J543_CLOPA</name>
<evidence type="ECO:0000313" key="7">
    <source>
        <dbReference type="EMBL" id="AJA51076.1"/>
    </source>
</evidence>
<dbReference type="EMBL" id="CP009268">
    <property type="protein sequence ID" value="AJA51076.1"/>
    <property type="molecule type" value="Genomic_DNA"/>
</dbReference>
<evidence type="ECO:0000256" key="1">
    <source>
        <dbReference type="ARBA" id="ARBA00001947"/>
    </source>
</evidence>
<evidence type="ECO:0000256" key="4">
    <source>
        <dbReference type="ARBA" id="ARBA00022801"/>
    </source>
</evidence>
<evidence type="ECO:0000256" key="3">
    <source>
        <dbReference type="ARBA" id="ARBA00022723"/>
    </source>
</evidence>
<dbReference type="GeneID" id="93073186"/>
<dbReference type="RefSeq" id="WP_003444777.1">
    <property type="nucleotide sequence ID" value="NZ_ANZB01000005.1"/>
</dbReference>
<dbReference type="InterPro" id="IPR036866">
    <property type="entry name" value="RibonucZ/Hydroxyglut_hydro"/>
</dbReference>
<comment type="cofactor">
    <cofactor evidence="1">
        <name>Zn(2+)</name>
        <dbReference type="ChEBI" id="CHEBI:29105"/>
    </cofactor>
</comment>
<dbReference type="PANTHER" id="PTHR42978:SF2">
    <property type="entry name" value="102 KBASES UNSTABLE REGION: FROM 1 TO 119443"/>
    <property type="match status" value="1"/>
</dbReference>
<dbReference type="SUPFAM" id="SSF56281">
    <property type="entry name" value="Metallo-hydrolase/oxidoreductase"/>
    <property type="match status" value="1"/>
</dbReference>
<evidence type="ECO:0000259" key="6">
    <source>
        <dbReference type="SMART" id="SM00849"/>
    </source>
</evidence>
<reference evidence="8" key="2">
    <citation type="submission" date="2015-10" db="EMBL/GenBank/DDBJ databases">
        <title>Improved Draft Genome Sequence of Clostridium pasteurianum Strain ATCC 6013 (DSM 525) Using a Hybrid Next-Generation Sequencing Approach.</title>
        <authorList>
            <person name="Pyne M.E."/>
            <person name="Utturkar S.M."/>
            <person name="Brown S.D."/>
            <person name="Moo-Young M."/>
            <person name="Chung D.A."/>
            <person name="Chou P.C."/>
        </authorList>
    </citation>
    <scope>NUCLEOTIDE SEQUENCE</scope>
    <source>
        <strain evidence="8">ATCC 6013</strain>
    </source>
</reference>
<feature type="domain" description="Metallo-beta-lactamase" evidence="6">
    <location>
        <begin position="66"/>
        <end position="283"/>
    </location>
</feature>
<keyword evidence="4" id="KW-0378">Hydrolase</keyword>
<dbReference type="InterPro" id="IPR051013">
    <property type="entry name" value="MBL_superfamily_lactonases"/>
</dbReference>
<dbReference type="PANTHER" id="PTHR42978">
    <property type="entry name" value="QUORUM-QUENCHING LACTONASE YTNP-RELATED-RELATED"/>
    <property type="match status" value="1"/>
</dbReference>
<reference evidence="8 9" key="3">
    <citation type="journal article" name="Genome Announc.">
        <title>Improved Draft Genome Sequence of Clostridium pasteurianum Strain ATCC 6013 (DSM 525) Using a Hybrid Next-Generation Sequencing Approach.</title>
        <authorList>
            <person name="Pyne M.E."/>
            <person name="Utturkar S."/>
            <person name="Brown S.D."/>
            <person name="Moo-Young M."/>
            <person name="Chung D.A."/>
            <person name="Chou C.P."/>
        </authorList>
    </citation>
    <scope>NUCLEOTIDE SEQUENCE [LARGE SCALE GENOMIC DNA]</scope>
    <source>
        <strain evidence="8 9">ATCC 6013</strain>
    </source>
</reference>